<gene>
    <name evidence="1" type="ORF">DLM77_00430</name>
</gene>
<dbReference type="EMBL" id="QHCR01000001">
    <property type="protein sequence ID" value="RHX81974.1"/>
    <property type="molecule type" value="Genomic_DNA"/>
</dbReference>
<evidence type="ECO:0008006" key="3">
    <source>
        <dbReference type="Google" id="ProtNLM"/>
    </source>
</evidence>
<dbReference type="Proteomes" id="UP000285569">
    <property type="component" value="Unassembled WGS sequence"/>
</dbReference>
<organism evidence="1 2">
    <name type="scientific">Leptospira yasudae</name>
    <dbReference type="NCBI Taxonomy" id="2202201"/>
    <lineage>
        <taxon>Bacteria</taxon>
        <taxon>Pseudomonadati</taxon>
        <taxon>Spirochaetota</taxon>
        <taxon>Spirochaetia</taxon>
        <taxon>Leptospirales</taxon>
        <taxon>Leptospiraceae</taxon>
        <taxon>Leptospira</taxon>
    </lineage>
</organism>
<sequence length="67" mass="8105">MLSHKEALLRDLAHSFSYNRHPKFDQYITCKEKRKSFIYIQMISVIGFKLFVKDLNETFKKPYFSIL</sequence>
<reference evidence="1 2" key="2">
    <citation type="journal article" date="2020" name="Int. J. Syst. Evol. Microbiol.">
        <title>Leptospira yasudae sp. nov. and Leptospira stimsonii sp. nov., two new species of the pathogenic group isolated from environmental sources.</title>
        <authorList>
            <person name="Casanovas-Massana A."/>
            <person name="Hamond C."/>
            <person name="Santos L.A."/>
            <person name="de Oliveira D."/>
            <person name="Hacker K.P."/>
            <person name="Balassiano I."/>
            <person name="Costa F."/>
            <person name="Medeiros M.A."/>
            <person name="Reis M.G."/>
            <person name="Ko A.I."/>
            <person name="Wunder E.A."/>
        </authorList>
    </citation>
    <scope>NUCLEOTIDE SEQUENCE [LARGE SCALE GENOMIC DNA]</scope>
    <source>
        <strain evidence="1 2">B21</strain>
    </source>
</reference>
<proteinExistence type="predicted"/>
<protein>
    <recommendedName>
        <fullName evidence="3">DUF4372 domain-containing protein</fullName>
    </recommendedName>
</protein>
<evidence type="ECO:0000313" key="2">
    <source>
        <dbReference type="Proteomes" id="UP000285569"/>
    </source>
</evidence>
<evidence type="ECO:0000313" key="1">
    <source>
        <dbReference type="EMBL" id="RHX81974.1"/>
    </source>
</evidence>
<accession>A0ABX9M7I5</accession>
<reference evidence="2" key="1">
    <citation type="submission" date="2018-05" db="EMBL/GenBank/DDBJ databases">
        <title>Leptospira yasudae sp. nov. and Leptospira stimsonii sp. nov., two pathogenic species of the genus Leptospira isolated from environmental sources.</title>
        <authorList>
            <person name="Casanovas-Massana A."/>
            <person name="Hamond C."/>
            <person name="Santos L.A."/>
            <person name="Hacker K.P."/>
            <person name="Balassiano I."/>
            <person name="Medeiros M.A."/>
            <person name="Reis M.G."/>
            <person name="Ko A.I."/>
            <person name="Wunder E.A."/>
        </authorList>
    </citation>
    <scope>NUCLEOTIDE SEQUENCE [LARGE SCALE GENOMIC DNA]</scope>
    <source>
        <strain evidence="2">B21</strain>
    </source>
</reference>
<keyword evidence="2" id="KW-1185">Reference proteome</keyword>
<name>A0ABX9M7I5_9LEPT</name>
<comment type="caution">
    <text evidence="1">The sequence shown here is derived from an EMBL/GenBank/DDBJ whole genome shotgun (WGS) entry which is preliminary data.</text>
</comment>